<dbReference type="AlphaFoldDB" id="A0A2P6MXM8"/>
<protein>
    <submittedName>
        <fullName evidence="1">Uncharacterized protein</fullName>
    </submittedName>
</protein>
<evidence type="ECO:0000313" key="2">
    <source>
        <dbReference type="Proteomes" id="UP000241769"/>
    </source>
</evidence>
<name>A0A2P6MXM8_9EUKA</name>
<evidence type="ECO:0000313" key="1">
    <source>
        <dbReference type="EMBL" id="PRP76406.1"/>
    </source>
</evidence>
<dbReference type="InParanoid" id="A0A2P6MXM8"/>
<reference evidence="1 2" key="1">
    <citation type="journal article" date="2018" name="Genome Biol. Evol.">
        <title>Multiple Roots of Fruiting Body Formation in Amoebozoa.</title>
        <authorList>
            <person name="Hillmann F."/>
            <person name="Forbes G."/>
            <person name="Novohradska S."/>
            <person name="Ferling I."/>
            <person name="Riege K."/>
            <person name="Groth M."/>
            <person name="Westermann M."/>
            <person name="Marz M."/>
            <person name="Spaller T."/>
            <person name="Winckler T."/>
            <person name="Schaap P."/>
            <person name="Glockner G."/>
        </authorList>
    </citation>
    <scope>NUCLEOTIDE SEQUENCE [LARGE SCALE GENOMIC DNA]</scope>
    <source>
        <strain evidence="1 2">Jena</strain>
    </source>
</reference>
<comment type="caution">
    <text evidence="1">The sequence shown here is derived from an EMBL/GenBank/DDBJ whole genome shotgun (WGS) entry which is preliminary data.</text>
</comment>
<feature type="non-terminal residue" evidence="1">
    <location>
        <position position="55"/>
    </location>
</feature>
<gene>
    <name evidence="1" type="ORF">PROFUN_15260</name>
</gene>
<proteinExistence type="predicted"/>
<organism evidence="1 2">
    <name type="scientific">Planoprotostelium fungivorum</name>
    <dbReference type="NCBI Taxonomy" id="1890364"/>
    <lineage>
        <taxon>Eukaryota</taxon>
        <taxon>Amoebozoa</taxon>
        <taxon>Evosea</taxon>
        <taxon>Variosea</taxon>
        <taxon>Cavosteliida</taxon>
        <taxon>Cavosteliaceae</taxon>
        <taxon>Planoprotostelium</taxon>
    </lineage>
</organism>
<dbReference type="Proteomes" id="UP000241769">
    <property type="component" value="Unassembled WGS sequence"/>
</dbReference>
<sequence length="55" mass="6250">MSMQQEGSNWTVKEYTELLGLITENVISLLEMNNVIALGHLLNTQGLWLHHQMAV</sequence>
<keyword evidence="2" id="KW-1185">Reference proteome</keyword>
<accession>A0A2P6MXM8</accession>
<dbReference type="EMBL" id="MDYQ01000329">
    <property type="protein sequence ID" value="PRP76406.1"/>
    <property type="molecule type" value="Genomic_DNA"/>
</dbReference>